<protein>
    <submittedName>
        <fullName evidence="2">Uncharacterized protein</fullName>
    </submittedName>
</protein>
<dbReference type="EMBL" id="CP000515">
    <property type="protein sequence ID" value="ABM21083.1"/>
    <property type="molecule type" value="Genomic_DNA"/>
</dbReference>
<feature type="region of interest" description="Disordered" evidence="1">
    <location>
        <begin position="534"/>
        <end position="555"/>
    </location>
</feature>
<evidence type="ECO:0000313" key="2">
    <source>
        <dbReference type="EMBL" id="ABM21083.1"/>
    </source>
</evidence>
<dbReference type="Proteomes" id="UP000000998">
    <property type="component" value="Plasmid pMAQU01"/>
</dbReference>
<reference evidence="3" key="1">
    <citation type="journal article" date="2011" name="Appl. Environ. Microbiol.">
        <title>Genomic potential of Marinobacter aquaeolei, a biogeochemical 'opportunitroph'.</title>
        <authorList>
            <person name="Singer E."/>
            <person name="Webb E.A."/>
            <person name="Nelson W.C."/>
            <person name="Heidelberg J.F."/>
            <person name="Ivanova N."/>
            <person name="Pati A."/>
            <person name="Edwards K.J."/>
        </authorList>
    </citation>
    <scope>NUCLEOTIDE SEQUENCE [LARGE SCALE GENOMIC DNA]</scope>
    <source>
        <strain evidence="3">ATCC 700491 / DSM 11845 / VT8</strain>
    </source>
</reference>
<geneLocation type="plasmid" evidence="2 3">
    <name>pMAQU01</name>
</geneLocation>
<proteinExistence type="predicted"/>
<accession>A1U7W4</accession>
<keyword evidence="2" id="KW-0614">Plasmid</keyword>
<dbReference type="AlphaFoldDB" id="A1U7W4"/>
<evidence type="ECO:0000256" key="1">
    <source>
        <dbReference type="SAM" id="MobiDB-lite"/>
    </source>
</evidence>
<dbReference type="HOGENOM" id="CLU_490745_0_0_6"/>
<name>A1U7W4_MARN8</name>
<organism evidence="2 3">
    <name type="scientific">Marinobacter nauticus (strain ATCC 700491 / DSM 11845 / VT8)</name>
    <name type="common">Marinobacter aquaeolei</name>
    <dbReference type="NCBI Taxonomy" id="351348"/>
    <lineage>
        <taxon>Bacteria</taxon>
        <taxon>Pseudomonadati</taxon>
        <taxon>Pseudomonadota</taxon>
        <taxon>Gammaproteobacteria</taxon>
        <taxon>Pseudomonadales</taxon>
        <taxon>Marinobacteraceae</taxon>
        <taxon>Marinobacter</taxon>
    </lineage>
</organism>
<gene>
    <name evidence="2" type="ordered locus">Maqu_4232</name>
</gene>
<dbReference type="KEGG" id="maq:Maqu_4232"/>
<sequence length="555" mass="60059">MSDRAMSGLADINMGGSTSGVSENVQIASDTPYGKMVAEATDLGNLPRHELADLIQNRQPAERLDHIPEIEVTDLAAQVAENFGFTAGVLDEPKALLNPFQPNKQVQVSQSQDWSANLGIATDGFGMGFLYKIPGTPNPFALNGNHIPGAVDSFDDPSQTAHVIVPERMEGSLWDDAVTGVSERNIAFTLFHELAHTTFHQEMMLYGGENPANESVEDAFLQTYKIQVEAHSNVAASMAIYKAYDMSPEAFQYFLTTLEGRDNMRALGGGMSGAPEDNNGLSMYRSSQGVEVLSELVERDPDFLKNLSYEAIPLVAYDIVEKAGYFHNAAELIANTMPDQTSYDFSHSNSRHDSQLIQAVRDYLPVGSEAHIYADYLERDWQTHSAIKTLHGVSSALSAFAMLGGDYNGERDVQSGARAVDSLTHLPDVQSVLGQHIAELKTAQNAGLTPEAARSISQSMDSVLAGLPTIQDLSAQRMSAIELIQEALVNMSETAKQADPSSVVAHGSGESATDIASYIQSVYGDQYFRSVSASPNLDVPGHDEDEDRLSMSPGQ</sequence>
<evidence type="ECO:0000313" key="3">
    <source>
        <dbReference type="Proteomes" id="UP000000998"/>
    </source>
</evidence>